<evidence type="ECO:0000256" key="10">
    <source>
        <dbReference type="ARBA" id="ARBA00023303"/>
    </source>
</evidence>
<evidence type="ECO:0000256" key="2">
    <source>
        <dbReference type="ARBA" id="ARBA00022448"/>
    </source>
</evidence>
<dbReference type="Pfam" id="PF00858">
    <property type="entry name" value="ASC"/>
    <property type="match status" value="1"/>
</dbReference>
<evidence type="ECO:0000256" key="1">
    <source>
        <dbReference type="ARBA" id="ARBA00004141"/>
    </source>
</evidence>
<protein>
    <submittedName>
        <fullName evidence="13">Uncharacterized protein</fullName>
    </submittedName>
</protein>
<dbReference type="Gene3D" id="1.10.287.770">
    <property type="entry name" value="YojJ-like"/>
    <property type="match status" value="1"/>
</dbReference>
<name>A0A1I8GKY4_9PLAT</name>
<evidence type="ECO:0000256" key="7">
    <source>
        <dbReference type="ARBA" id="ARBA00023065"/>
    </source>
</evidence>
<evidence type="ECO:0000313" key="12">
    <source>
        <dbReference type="Proteomes" id="UP000095280"/>
    </source>
</evidence>
<evidence type="ECO:0000313" key="13">
    <source>
        <dbReference type="WBParaSite" id="maker-uti_cns_0002226-snap-gene-0.13-mRNA-1"/>
    </source>
</evidence>
<accession>A0A1I8GKY4</accession>
<evidence type="ECO:0000256" key="6">
    <source>
        <dbReference type="ARBA" id="ARBA00023053"/>
    </source>
</evidence>
<keyword evidence="6" id="KW-0915">Sodium</keyword>
<evidence type="ECO:0000256" key="5">
    <source>
        <dbReference type="ARBA" id="ARBA00022989"/>
    </source>
</evidence>
<comment type="subcellular location">
    <subcellularLocation>
        <location evidence="1">Membrane</location>
        <topology evidence="1">Multi-pass membrane protein</topology>
    </subcellularLocation>
</comment>
<dbReference type="InterPro" id="IPR001873">
    <property type="entry name" value="ENaC"/>
</dbReference>
<keyword evidence="9 11" id="KW-0739">Sodium transport</keyword>
<dbReference type="Proteomes" id="UP000095280">
    <property type="component" value="Unplaced"/>
</dbReference>
<organism evidence="12 13">
    <name type="scientific">Macrostomum lignano</name>
    <dbReference type="NCBI Taxonomy" id="282301"/>
    <lineage>
        <taxon>Eukaryota</taxon>
        <taxon>Metazoa</taxon>
        <taxon>Spiralia</taxon>
        <taxon>Lophotrochozoa</taxon>
        <taxon>Platyhelminthes</taxon>
        <taxon>Rhabditophora</taxon>
        <taxon>Macrostomorpha</taxon>
        <taxon>Macrostomida</taxon>
        <taxon>Macrostomidae</taxon>
        <taxon>Macrostomum</taxon>
    </lineage>
</organism>
<evidence type="ECO:0000256" key="8">
    <source>
        <dbReference type="ARBA" id="ARBA00023136"/>
    </source>
</evidence>
<keyword evidence="7 11" id="KW-0406">Ion transport</keyword>
<evidence type="ECO:0000256" key="11">
    <source>
        <dbReference type="RuleBase" id="RU000679"/>
    </source>
</evidence>
<comment type="similarity">
    <text evidence="11">Belongs to the amiloride-sensitive sodium channel (TC 1.A.6) family.</text>
</comment>
<evidence type="ECO:0000256" key="9">
    <source>
        <dbReference type="ARBA" id="ARBA00023201"/>
    </source>
</evidence>
<proteinExistence type="inferred from homology"/>
<evidence type="ECO:0000256" key="3">
    <source>
        <dbReference type="ARBA" id="ARBA00022461"/>
    </source>
</evidence>
<keyword evidence="4 11" id="KW-0812">Transmembrane</keyword>
<evidence type="ECO:0000256" key="4">
    <source>
        <dbReference type="ARBA" id="ARBA00022692"/>
    </source>
</evidence>
<dbReference type="AlphaFoldDB" id="A0A1I8GKY4"/>
<dbReference type="WBParaSite" id="maker-uti_cns_0002226-snap-gene-0.13-mRNA-1">
    <property type="protein sequence ID" value="maker-uti_cns_0002226-snap-gene-0.13-mRNA-1"/>
    <property type="gene ID" value="maker-uti_cns_0002226-snap-gene-0.13"/>
</dbReference>
<reference evidence="13" key="1">
    <citation type="submission" date="2016-11" db="UniProtKB">
        <authorList>
            <consortium name="WormBaseParasite"/>
        </authorList>
    </citation>
    <scope>IDENTIFICATION</scope>
</reference>
<keyword evidence="8" id="KW-0472">Membrane</keyword>
<dbReference type="GO" id="GO:0016020">
    <property type="term" value="C:membrane"/>
    <property type="evidence" value="ECO:0007669"/>
    <property type="project" value="UniProtKB-SubCell"/>
</dbReference>
<keyword evidence="3 11" id="KW-0894">Sodium channel</keyword>
<keyword evidence="5" id="KW-1133">Transmembrane helix</keyword>
<keyword evidence="12" id="KW-1185">Reference proteome</keyword>
<keyword evidence="10 11" id="KW-0407">Ion channel</keyword>
<dbReference type="GO" id="GO:0005272">
    <property type="term" value="F:sodium channel activity"/>
    <property type="evidence" value="ECO:0007669"/>
    <property type="project" value="UniProtKB-KW"/>
</dbReference>
<sequence>MDILRSSAKAILARINGTGLGLRRLETLRDHPYASLNQKANLTANNLASTGDFISVLDVYPVSTKASVFTESFAYPLRNLFSDLGGILGLWVGVSIITLLELLELVIQLVQLAALRLKTVSEMPNQKVHSWQEDKHEGPASDIRHSTIVPKLPVDQTADLQLHVALPPKPPPGSTEQPCPDFVVRQPSWFERIFSF</sequence>
<dbReference type="OrthoDB" id="6276484at2759"/>
<keyword evidence="2 11" id="KW-0813">Transport</keyword>